<feature type="transmembrane region" description="Helical" evidence="5">
    <location>
        <begin position="6"/>
        <end position="29"/>
    </location>
</feature>
<dbReference type="PANTHER" id="PTHR43099:SF5">
    <property type="entry name" value="HLYC_CORC FAMILY TRANSPORTER"/>
    <property type="match status" value="1"/>
</dbReference>
<evidence type="ECO:0000256" key="3">
    <source>
        <dbReference type="PROSITE-ProRule" id="PRU00703"/>
    </source>
</evidence>
<dbReference type="Pfam" id="PF00571">
    <property type="entry name" value="CBS"/>
    <property type="match status" value="1"/>
</dbReference>
<evidence type="ECO:0000256" key="5">
    <source>
        <dbReference type="SAM" id="Phobius"/>
    </source>
</evidence>
<sequence length="364" mass="38810">MTTQWLLVGVVILLLLASAFFVAAEFALVSARRTVVEPLAVNSARARVTLKAMEDISVMMATAQLGITLCGVLLGALGEPAVATLLEPVFHALGVPDAALHPVALVVALLLVVSAHVALGEMVPKNIALAGPERTAMLLAPALMAVATAIGPVVRGLNHVANEVVRKLGKEPKDEVASAFTREEVADLVAESRAEGLLDEDEHQLITSALDFEGNTLATVLLPDDQVVALDQDATPAEVERLCARTGFSRFPIKDAQGRYRGYVHIRDVVAIDPERRDEPLPPESIRALPAFAEGTDLRAALDRMRRAGAHLAQVAADPTRAQAQRLAGRPLARPAPEQRRGLVMLEDVIEQLIGEIGDATRRG</sequence>
<evidence type="ECO:0000256" key="4">
    <source>
        <dbReference type="PROSITE-ProRule" id="PRU01193"/>
    </source>
</evidence>
<reference evidence="8 9" key="1">
    <citation type="submission" date="2020-05" db="EMBL/GenBank/DDBJ databases">
        <title>Nakamurella sp. DB0629 isolated from air conditioner.</title>
        <authorList>
            <person name="Kim D.H."/>
            <person name="Kim D.-U."/>
        </authorList>
    </citation>
    <scope>NUCLEOTIDE SEQUENCE [LARGE SCALE GENOMIC DNA]</scope>
    <source>
        <strain evidence="8 9">DB0629</strain>
    </source>
</reference>
<organism evidence="8 9">
    <name type="scientific">Nakamurella aerolata</name>
    <dbReference type="NCBI Taxonomy" id="1656892"/>
    <lineage>
        <taxon>Bacteria</taxon>
        <taxon>Bacillati</taxon>
        <taxon>Actinomycetota</taxon>
        <taxon>Actinomycetes</taxon>
        <taxon>Nakamurellales</taxon>
        <taxon>Nakamurellaceae</taxon>
        <taxon>Nakamurella</taxon>
    </lineage>
</organism>
<evidence type="ECO:0000259" key="7">
    <source>
        <dbReference type="PROSITE" id="PS51846"/>
    </source>
</evidence>
<proteinExistence type="predicted"/>
<dbReference type="EMBL" id="JABEND010000001">
    <property type="protein sequence ID" value="NNG34477.1"/>
    <property type="molecule type" value="Genomic_DNA"/>
</dbReference>
<keyword evidence="4 5" id="KW-0812">Transmembrane</keyword>
<evidence type="ECO:0000256" key="2">
    <source>
        <dbReference type="ARBA" id="ARBA00022475"/>
    </source>
</evidence>
<gene>
    <name evidence="8" type="ORF">HKD39_01825</name>
</gene>
<accession>A0A849A328</accession>
<dbReference type="Pfam" id="PF01595">
    <property type="entry name" value="CNNM"/>
    <property type="match status" value="1"/>
</dbReference>
<dbReference type="Gene3D" id="3.10.580.10">
    <property type="entry name" value="CBS-domain"/>
    <property type="match status" value="1"/>
</dbReference>
<dbReference type="GO" id="GO:0005886">
    <property type="term" value="C:plasma membrane"/>
    <property type="evidence" value="ECO:0007669"/>
    <property type="project" value="UniProtKB-SubCell"/>
</dbReference>
<keyword evidence="4 5" id="KW-1133">Transmembrane helix</keyword>
<dbReference type="Proteomes" id="UP000562984">
    <property type="component" value="Unassembled WGS sequence"/>
</dbReference>
<feature type="transmembrane region" description="Helical" evidence="5">
    <location>
        <begin position="98"/>
        <end position="123"/>
    </location>
</feature>
<evidence type="ECO:0000259" key="6">
    <source>
        <dbReference type="PROSITE" id="PS51371"/>
    </source>
</evidence>
<dbReference type="PROSITE" id="PS51371">
    <property type="entry name" value="CBS"/>
    <property type="match status" value="1"/>
</dbReference>
<dbReference type="InterPro" id="IPR000644">
    <property type="entry name" value="CBS_dom"/>
</dbReference>
<keyword evidence="3" id="KW-0129">CBS domain</keyword>
<evidence type="ECO:0000313" key="8">
    <source>
        <dbReference type="EMBL" id="NNG34477.1"/>
    </source>
</evidence>
<feature type="domain" description="CNNM transmembrane" evidence="7">
    <location>
        <begin position="1"/>
        <end position="202"/>
    </location>
</feature>
<dbReference type="InterPro" id="IPR051676">
    <property type="entry name" value="UPF0053_domain"/>
</dbReference>
<dbReference type="PROSITE" id="PS51846">
    <property type="entry name" value="CNNM"/>
    <property type="match status" value="1"/>
</dbReference>
<dbReference type="RefSeq" id="WP_171198105.1">
    <property type="nucleotide sequence ID" value="NZ_JABEND010000001.1"/>
</dbReference>
<comment type="subcellular location">
    <subcellularLocation>
        <location evidence="1">Cell membrane</location>
        <topology evidence="1">Multi-pass membrane protein</topology>
    </subcellularLocation>
</comment>
<protein>
    <submittedName>
        <fullName evidence="8">HlyC/CorC family transporter</fullName>
    </submittedName>
</protein>
<evidence type="ECO:0000313" key="9">
    <source>
        <dbReference type="Proteomes" id="UP000562984"/>
    </source>
</evidence>
<dbReference type="SUPFAM" id="SSF54631">
    <property type="entry name" value="CBS-domain pair"/>
    <property type="match status" value="1"/>
</dbReference>
<feature type="transmembrane region" description="Helical" evidence="5">
    <location>
        <begin position="56"/>
        <end position="78"/>
    </location>
</feature>
<comment type="caution">
    <text evidence="8">The sequence shown here is derived from an EMBL/GenBank/DDBJ whole genome shotgun (WGS) entry which is preliminary data.</text>
</comment>
<keyword evidence="4 5" id="KW-0472">Membrane</keyword>
<feature type="transmembrane region" description="Helical" evidence="5">
    <location>
        <begin position="135"/>
        <end position="154"/>
    </location>
</feature>
<keyword evidence="2" id="KW-1003">Cell membrane</keyword>
<keyword evidence="9" id="KW-1185">Reference proteome</keyword>
<dbReference type="PANTHER" id="PTHR43099">
    <property type="entry name" value="UPF0053 PROTEIN YRKA"/>
    <property type="match status" value="1"/>
</dbReference>
<feature type="domain" description="CBS" evidence="6">
    <location>
        <begin position="221"/>
        <end position="279"/>
    </location>
</feature>
<dbReference type="InterPro" id="IPR002550">
    <property type="entry name" value="CNNM"/>
</dbReference>
<name>A0A849A328_9ACTN</name>
<evidence type="ECO:0000256" key="1">
    <source>
        <dbReference type="ARBA" id="ARBA00004651"/>
    </source>
</evidence>
<dbReference type="AlphaFoldDB" id="A0A849A328"/>
<dbReference type="InterPro" id="IPR046342">
    <property type="entry name" value="CBS_dom_sf"/>
</dbReference>